<organism evidence="11 12">
    <name type="scientific">Methyloradius palustris</name>
    <dbReference type="NCBI Taxonomy" id="2778876"/>
    <lineage>
        <taxon>Bacteria</taxon>
        <taxon>Pseudomonadati</taxon>
        <taxon>Pseudomonadota</taxon>
        <taxon>Betaproteobacteria</taxon>
        <taxon>Nitrosomonadales</taxon>
        <taxon>Methylophilaceae</taxon>
        <taxon>Methyloradius</taxon>
    </lineage>
</organism>
<dbReference type="GO" id="GO:0044780">
    <property type="term" value="P:bacterial-type flagellum assembly"/>
    <property type="evidence" value="ECO:0007669"/>
    <property type="project" value="InterPro"/>
</dbReference>
<dbReference type="InterPro" id="IPR010930">
    <property type="entry name" value="Flg_bb/hook_C_dom"/>
</dbReference>
<proteinExistence type="inferred from homology"/>
<reference evidence="11" key="1">
    <citation type="journal article" date="2021" name="Arch. Microbiol.">
        <title>Methyloradius palustris gen. nov., sp. nov., a methanol-oxidizing bacterium isolated from snow.</title>
        <authorList>
            <person name="Miyadera T."/>
            <person name="Kojima H."/>
            <person name="Fukui M."/>
        </authorList>
    </citation>
    <scope>NUCLEOTIDE SEQUENCE</scope>
    <source>
        <strain evidence="11">Zm11</strain>
    </source>
</reference>
<evidence type="ECO:0000256" key="2">
    <source>
        <dbReference type="ARBA" id="ARBA00004613"/>
    </source>
</evidence>
<evidence type="ECO:0000259" key="9">
    <source>
        <dbReference type="Pfam" id="PF21158"/>
    </source>
</evidence>
<comment type="subcellular location">
    <subcellularLocation>
        <location evidence="1">Bacterial flagellum</location>
    </subcellularLocation>
    <subcellularLocation>
        <location evidence="2">Secreted</location>
    </subcellularLocation>
</comment>
<dbReference type="Pfam" id="PF21158">
    <property type="entry name" value="flgK_1st_1"/>
    <property type="match status" value="1"/>
</dbReference>
<evidence type="ECO:0000256" key="1">
    <source>
        <dbReference type="ARBA" id="ARBA00004365"/>
    </source>
</evidence>
<keyword evidence="5" id="KW-0964">Secreted</keyword>
<dbReference type="Pfam" id="PF00460">
    <property type="entry name" value="Flg_bb_rod"/>
    <property type="match status" value="1"/>
</dbReference>
<dbReference type="EMBL" id="AP024110">
    <property type="protein sequence ID" value="BCM25464.1"/>
    <property type="molecule type" value="Genomic_DNA"/>
</dbReference>
<dbReference type="Pfam" id="PF22638">
    <property type="entry name" value="FlgK_D1"/>
    <property type="match status" value="1"/>
</dbReference>
<evidence type="ECO:0000256" key="4">
    <source>
        <dbReference type="ARBA" id="ARBA00016244"/>
    </source>
</evidence>
<dbReference type="AlphaFoldDB" id="A0A8D5GEX9"/>
<evidence type="ECO:0000259" key="10">
    <source>
        <dbReference type="Pfam" id="PF22638"/>
    </source>
</evidence>
<name>A0A8D5GEX9_9PROT</name>
<feature type="domain" description="Flagellar hook-associated protein 1 D2-like" evidence="9">
    <location>
        <begin position="336"/>
        <end position="411"/>
    </location>
</feature>
<dbReference type="SUPFAM" id="SSF64518">
    <property type="entry name" value="Phase 1 flagellin"/>
    <property type="match status" value="2"/>
</dbReference>
<dbReference type="PRINTS" id="PR01005">
    <property type="entry name" value="FLGHOOKAP1"/>
</dbReference>
<dbReference type="Proteomes" id="UP000826722">
    <property type="component" value="Chromosome"/>
</dbReference>
<evidence type="ECO:0000313" key="11">
    <source>
        <dbReference type="EMBL" id="BCM25464.1"/>
    </source>
</evidence>
<dbReference type="GO" id="GO:0005198">
    <property type="term" value="F:structural molecule activity"/>
    <property type="evidence" value="ECO:0007669"/>
    <property type="project" value="InterPro"/>
</dbReference>
<protein>
    <recommendedName>
        <fullName evidence="4">Flagellar hook-associated protein 1</fullName>
    </recommendedName>
</protein>
<evidence type="ECO:0000256" key="5">
    <source>
        <dbReference type="ARBA" id="ARBA00022525"/>
    </source>
</evidence>
<dbReference type="InterPro" id="IPR049119">
    <property type="entry name" value="FlgK_D2-like"/>
</dbReference>
<evidence type="ECO:0000256" key="3">
    <source>
        <dbReference type="ARBA" id="ARBA00009677"/>
    </source>
</evidence>
<feature type="domain" description="Flagellar basal-body/hook protein C-terminal" evidence="8">
    <location>
        <begin position="588"/>
        <end position="626"/>
    </location>
</feature>
<dbReference type="GO" id="GO:0009424">
    <property type="term" value="C:bacterial-type flagellum hook"/>
    <property type="evidence" value="ECO:0007669"/>
    <property type="project" value="InterPro"/>
</dbReference>
<evidence type="ECO:0000259" key="7">
    <source>
        <dbReference type="Pfam" id="PF00460"/>
    </source>
</evidence>
<keyword evidence="12" id="KW-1185">Reference proteome</keyword>
<comment type="similarity">
    <text evidence="3">Belongs to the flagella basal body rod proteins family.</text>
</comment>
<keyword evidence="11" id="KW-0966">Cell projection</keyword>
<dbReference type="RefSeq" id="WP_221763551.1">
    <property type="nucleotide sequence ID" value="NZ_AP024110.1"/>
</dbReference>
<accession>A0A8D5GEX9</accession>
<sequence length="629" mass="65104">MATSNILSIGQSALSAAQAGLSTTGHNIANASTPGYSRQVVIQGSAGAQNFGYGYVGQGTQVTTVQRVFNDLLSSQISSSQSSYNQINTYATQMSQIDNMLADSTAGVSPALQNFFNTAQTLSANPSDASARQAYLSASQALASRFQSVGNQLNSINDSVNTQISSSITQINSYTSQIANLNDMITKAQNLTGQPPNDLLDQRDELVSELSKQIKVTVVNQQGSYNVFVGNGQPMVVGGDKYTLVPVNSPTDPTKVEVGYLSKGVVTVLGQQNITGGVLGGLLQFRDESLDSVKNQLGQLALVVGQSVNDQNMQGLDLNGVQGGNIFNVPVPAVNANTNNLGSGVVTATVSNASAVTTSDYKLEKVGTNFVVTRLTDGVTNTYSSLPQTLDGLTINATGTMSPGDNFLILPTANGAATLSVATTNINKIAASSPVVDAKAATTNAGNATVSTPLVNSSYAGAPLAAAFTLTYNSGTNQLSGFPSGGPQTYTSGATITVGNMSFVMTGTPTNGDQFTVSPTTTNSPGDNRNALGLVNLQTSKLVGGINTFVDAFAQVVSNVGNKTNELNITGTAEKTSLGLLTDAQQSDSGVNLDEEATNLLRYQQAYQAAAKMMQIASQLFDTLLTIGQ</sequence>
<dbReference type="NCBIfam" id="TIGR02492">
    <property type="entry name" value="flgK_ends"/>
    <property type="match status" value="1"/>
</dbReference>
<evidence type="ECO:0000256" key="6">
    <source>
        <dbReference type="ARBA" id="ARBA00023143"/>
    </source>
</evidence>
<evidence type="ECO:0000259" key="8">
    <source>
        <dbReference type="Pfam" id="PF06429"/>
    </source>
</evidence>
<dbReference type="PANTHER" id="PTHR30033">
    <property type="entry name" value="FLAGELLAR HOOK-ASSOCIATED PROTEIN 1"/>
    <property type="match status" value="1"/>
</dbReference>
<dbReference type="InterPro" id="IPR001444">
    <property type="entry name" value="Flag_bb_rod_N"/>
</dbReference>
<dbReference type="KEGG" id="mpau:ZMTM_17230"/>
<dbReference type="GO" id="GO:0005576">
    <property type="term" value="C:extracellular region"/>
    <property type="evidence" value="ECO:0007669"/>
    <property type="project" value="UniProtKB-SubCell"/>
</dbReference>
<feature type="domain" description="Flagellar basal body rod protein N-terminal" evidence="7">
    <location>
        <begin position="8"/>
        <end position="36"/>
    </location>
</feature>
<dbReference type="InterPro" id="IPR053927">
    <property type="entry name" value="FlgK_helical"/>
</dbReference>
<keyword evidence="11" id="KW-0969">Cilium</keyword>
<dbReference type="PANTHER" id="PTHR30033:SF1">
    <property type="entry name" value="FLAGELLAR HOOK-ASSOCIATED PROTEIN 1"/>
    <property type="match status" value="1"/>
</dbReference>
<keyword evidence="6" id="KW-0975">Bacterial flagellum</keyword>
<evidence type="ECO:0000313" key="12">
    <source>
        <dbReference type="Proteomes" id="UP000826722"/>
    </source>
</evidence>
<gene>
    <name evidence="11" type="primary">flgK</name>
    <name evidence="11" type="ORF">ZMTM_17230</name>
</gene>
<feature type="domain" description="Flagellar hook-associated protein FlgK helical" evidence="10">
    <location>
        <begin position="94"/>
        <end position="327"/>
    </location>
</feature>
<dbReference type="InterPro" id="IPR002371">
    <property type="entry name" value="FlgK"/>
</dbReference>
<dbReference type="Pfam" id="PF06429">
    <property type="entry name" value="Flg_bbr_C"/>
    <property type="match status" value="1"/>
</dbReference>
<keyword evidence="11" id="KW-0282">Flagellum</keyword>